<dbReference type="AlphaFoldDB" id="A0AAV7UQG9"/>
<gene>
    <name evidence="1" type="ORF">NDU88_000429</name>
</gene>
<dbReference type="EMBL" id="JANPWB010000004">
    <property type="protein sequence ID" value="KAJ1191113.1"/>
    <property type="molecule type" value="Genomic_DNA"/>
</dbReference>
<dbReference type="Proteomes" id="UP001066276">
    <property type="component" value="Chromosome 2_2"/>
</dbReference>
<organism evidence="1 2">
    <name type="scientific">Pleurodeles waltl</name>
    <name type="common">Iberian ribbed newt</name>
    <dbReference type="NCBI Taxonomy" id="8319"/>
    <lineage>
        <taxon>Eukaryota</taxon>
        <taxon>Metazoa</taxon>
        <taxon>Chordata</taxon>
        <taxon>Craniata</taxon>
        <taxon>Vertebrata</taxon>
        <taxon>Euteleostomi</taxon>
        <taxon>Amphibia</taxon>
        <taxon>Batrachia</taxon>
        <taxon>Caudata</taxon>
        <taxon>Salamandroidea</taxon>
        <taxon>Salamandridae</taxon>
        <taxon>Pleurodelinae</taxon>
        <taxon>Pleurodeles</taxon>
    </lineage>
</organism>
<proteinExistence type="predicted"/>
<accession>A0AAV7UQG9</accession>
<evidence type="ECO:0000313" key="1">
    <source>
        <dbReference type="EMBL" id="KAJ1191113.1"/>
    </source>
</evidence>
<protein>
    <submittedName>
        <fullName evidence="1">Uncharacterized protein</fullName>
    </submittedName>
</protein>
<reference evidence="1" key="1">
    <citation type="journal article" date="2022" name="bioRxiv">
        <title>Sequencing and chromosome-scale assembly of the giantPleurodeles waltlgenome.</title>
        <authorList>
            <person name="Brown T."/>
            <person name="Elewa A."/>
            <person name="Iarovenko S."/>
            <person name="Subramanian E."/>
            <person name="Araus A.J."/>
            <person name="Petzold A."/>
            <person name="Susuki M."/>
            <person name="Suzuki K.-i.T."/>
            <person name="Hayashi T."/>
            <person name="Toyoda A."/>
            <person name="Oliveira C."/>
            <person name="Osipova E."/>
            <person name="Leigh N.D."/>
            <person name="Simon A."/>
            <person name="Yun M.H."/>
        </authorList>
    </citation>
    <scope>NUCLEOTIDE SEQUENCE</scope>
    <source>
        <strain evidence="1">20211129_DDA</strain>
        <tissue evidence="1">Liver</tissue>
    </source>
</reference>
<sequence length="80" mass="8457">MSPSALSRDSAFPPGDTEAAGELSLVCDFSECGRLGDRCWCAPHSVPSRSTGAYVSVLTRKTTGTYFMVYLILGLTSGCT</sequence>
<comment type="caution">
    <text evidence="1">The sequence shown here is derived from an EMBL/GenBank/DDBJ whole genome shotgun (WGS) entry which is preliminary data.</text>
</comment>
<evidence type="ECO:0000313" key="2">
    <source>
        <dbReference type="Proteomes" id="UP001066276"/>
    </source>
</evidence>
<keyword evidence="2" id="KW-1185">Reference proteome</keyword>
<name>A0AAV7UQG9_PLEWA</name>